<feature type="region of interest" description="Disordered" evidence="1">
    <location>
        <begin position="115"/>
        <end position="243"/>
    </location>
</feature>
<name>A0AAV8XS67_9CUCU</name>
<protein>
    <submittedName>
        <fullName evidence="2">Uncharacterized protein</fullName>
    </submittedName>
</protein>
<sequence>MGNIFATVPYLSLMPSKKTPKASDMALQRNDFWLLRTLFRKPTDLISFSQTLPPMGMMPMSIAPPPPPVMITGMMPPTPSNSFEYASSSSTTCTSSKFIPCWYSSPTSAAIPASVAPWCSSTSPNSSRIRAPAKAASSTDASKFQWTRGPPPPPRMMPPPPPWSGPTGPGAMPPPPPGPPGSGPPTSGAPHFPGMFPPPPPPGGRPPPPNWRPPPNFVGRPPFPPRGPPPPPPTFEVCKMKTK</sequence>
<evidence type="ECO:0000256" key="1">
    <source>
        <dbReference type="SAM" id="MobiDB-lite"/>
    </source>
</evidence>
<dbReference type="Proteomes" id="UP001162162">
    <property type="component" value="Unassembled WGS sequence"/>
</dbReference>
<keyword evidence="3" id="KW-1185">Reference proteome</keyword>
<organism evidence="2 3">
    <name type="scientific">Aromia moschata</name>
    <dbReference type="NCBI Taxonomy" id="1265417"/>
    <lineage>
        <taxon>Eukaryota</taxon>
        <taxon>Metazoa</taxon>
        <taxon>Ecdysozoa</taxon>
        <taxon>Arthropoda</taxon>
        <taxon>Hexapoda</taxon>
        <taxon>Insecta</taxon>
        <taxon>Pterygota</taxon>
        <taxon>Neoptera</taxon>
        <taxon>Endopterygota</taxon>
        <taxon>Coleoptera</taxon>
        <taxon>Polyphaga</taxon>
        <taxon>Cucujiformia</taxon>
        <taxon>Chrysomeloidea</taxon>
        <taxon>Cerambycidae</taxon>
        <taxon>Cerambycinae</taxon>
        <taxon>Callichromatini</taxon>
        <taxon>Aromia</taxon>
    </lineage>
</organism>
<feature type="compositionally biased region" description="Pro residues" evidence="1">
    <location>
        <begin position="171"/>
        <end position="183"/>
    </location>
</feature>
<proteinExistence type="predicted"/>
<feature type="compositionally biased region" description="Polar residues" evidence="1">
    <location>
        <begin position="119"/>
        <end position="128"/>
    </location>
</feature>
<comment type="caution">
    <text evidence="2">The sequence shown here is derived from an EMBL/GenBank/DDBJ whole genome shotgun (WGS) entry which is preliminary data.</text>
</comment>
<feature type="compositionally biased region" description="Pro residues" evidence="1">
    <location>
        <begin position="195"/>
        <end position="234"/>
    </location>
</feature>
<evidence type="ECO:0000313" key="2">
    <source>
        <dbReference type="EMBL" id="KAJ8941389.1"/>
    </source>
</evidence>
<feature type="compositionally biased region" description="Pro residues" evidence="1">
    <location>
        <begin position="149"/>
        <end position="164"/>
    </location>
</feature>
<feature type="compositionally biased region" description="Low complexity" evidence="1">
    <location>
        <begin position="184"/>
        <end position="194"/>
    </location>
</feature>
<reference evidence="2" key="1">
    <citation type="journal article" date="2023" name="Insect Mol. Biol.">
        <title>Genome sequencing provides insights into the evolution of gene families encoding plant cell wall-degrading enzymes in longhorned beetles.</title>
        <authorList>
            <person name="Shin N.R."/>
            <person name="Okamura Y."/>
            <person name="Kirsch R."/>
            <person name="Pauchet Y."/>
        </authorList>
    </citation>
    <scope>NUCLEOTIDE SEQUENCE</scope>
    <source>
        <strain evidence="2">AMC_N1</strain>
    </source>
</reference>
<gene>
    <name evidence="2" type="ORF">NQ318_011826</name>
</gene>
<dbReference type="AlphaFoldDB" id="A0AAV8XS67"/>
<accession>A0AAV8XS67</accession>
<feature type="compositionally biased region" description="Polar residues" evidence="1">
    <location>
        <begin position="136"/>
        <end position="145"/>
    </location>
</feature>
<dbReference type="EMBL" id="JAPWTK010000375">
    <property type="protein sequence ID" value="KAJ8941389.1"/>
    <property type="molecule type" value="Genomic_DNA"/>
</dbReference>
<evidence type="ECO:0000313" key="3">
    <source>
        <dbReference type="Proteomes" id="UP001162162"/>
    </source>
</evidence>